<proteinExistence type="predicted"/>
<dbReference type="AlphaFoldDB" id="A0A401G438"/>
<dbReference type="Pfam" id="PF00795">
    <property type="entry name" value="CN_hydrolase"/>
    <property type="match status" value="1"/>
</dbReference>
<dbReference type="Proteomes" id="UP000288096">
    <property type="component" value="Unassembled WGS sequence"/>
</dbReference>
<dbReference type="PANTHER" id="PTHR23088">
    <property type="entry name" value="NITRILASE-RELATED"/>
    <property type="match status" value="1"/>
</dbReference>
<protein>
    <submittedName>
        <fullName evidence="2">Nitrilase</fullName>
    </submittedName>
</protein>
<dbReference type="InterPro" id="IPR036526">
    <property type="entry name" value="C-N_Hydrolase_sf"/>
</dbReference>
<dbReference type="SUPFAM" id="SSF56317">
    <property type="entry name" value="Carbon-nitrogen hydrolase"/>
    <property type="match status" value="1"/>
</dbReference>
<feature type="domain" description="CN hydrolase" evidence="1">
    <location>
        <begin position="4"/>
        <end position="245"/>
    </location>
</feature>
<comment type="caution">
    <text evidence="2">The sequence shown here is derived from an EMBL/GenBank/DDBJ whole genome shotgun (WGS) entry which is preliminary data.</text>
</comment>
<keyword evidence="3" id="KW-1185">Reference proteome</keyword>
<dbReference type="Gene3D" id="3.60.110.10">
    <property type="entry name" value="Carbon-nitrogen hydrolase"/>
    <property type="match status" value="1"/>
</dbReference>
<evidence type="ECO:0000313" key="3">
    <source>
        <dbReference type="Proteomes" id="UP000288096"/>
    </source>
</evidence>
<dbReference type="RefSeq" id="WP_124330996.1">
    <property type="nucleotide sequence ID" value="NZ_BEXT01000001.1"/>
</dbReference>
<evidence type="ECO:0000313" key="2">
    <source>
        <dbReference type="EMBL" id="GBC63986.1"/>
    </source>
</evidence>
<sequence length="277" mass="30489">MKDIRIAAAISRSGAGDVCGNFEKMTQMVRWARQAGADLICFPEMNLTGYSSASEISAVAETVPGPISQDLLRLAETEKIAVLAGMAEKDTDSDRLFITHLAALPQGGLHVYRKLHIAPPEQGTFSAGNTVPLVEFQGLKFGIQLCYDAHFPELSTLMAQKGADLILIPHASPRGTPAEKYRSWLRHLPARAFDNSLFVVACNQTGETRKGLHFPGIALALDPSGNVIAKDLSDREGMVIADLKADALDRVRNHKMRFFLPNRRPRLYEREQQDHVS</sequence>
<reference evidence="3" key="1">
    <citation type="submission" date="2017-11" db="EMBL/GenBank/DDBJ databases">
        <authorList>
            <person name="Watanabe M."/>
            <person name="Kojima H."/>
        </authorList>
    </citation>
    <scope>NUCLEOTIDE SEQUENCE [LARGE SCALE GENOMIC DNA]</scope>
    <source>
        <strain evidence="3">Tokyo 01</strain>
    </source>
</reference>
<name>A0A401G438_9BACT</name>
<dbReference type="PROSITE" id="PS50263">
    <property type="entry name" value="CN_HYDROLASE"/>
    <property type="match status" value="1"/>
</dbReference>
<accession>A0A401G438</accession>
<dbReference type="OrthoDB" id="9795543at2"/>
<dbReference type="EMBL" id="BEXT01000001">
    <property type="protein sequence ID" value="GBC63986.1"/>
    <property type="molecule type" value="Genomic_DNA"/>
</dbReference>
<organism evidence="2 3">
    <name type="scientific">Desulfonema ishimotonii</name>
    <dbReference type="NCBI Taxonomy" id="45657"/>
    <lineage>
        <taxon>Bacteria</taxon>
        <taxon>Pseudomonadati</taxon>
        <taxon>Thermodesulfobacteriota</taxon>
        <taxon>Desulfobacteria</taxon>
        <taxon>Desulfobacterales</taxon>
        <taxon>Desulfococcaceae</taxon>
        <taxon>Desulfonema</taxon>
    </lineage>
</organism>
<evidence type="ECO:0000259" key="1">
    <source>
        <dbReference type="PROSITE" id="PS50263"/>
    </source>
</evidence>
<dbReference type="InterPro" id="IPR003010">
    <property type="entry name" value="C-N_Hydrolase"/>
</dbReference>
<dbReference type="PANTHER" id="PTHR23088:SF27">
    <property type="entry name" value="DEAMINATED GLUTATHIONE AMIDASE"/>
    <property type="match status" value="1"/>
</dbReference>
<reference evidence="3" key="2">
    <citation type="submission" date="2019-01" db="EMBL/GenBank/DDBJ databases">
        <title>Genome sequence of Desulfonema ishimotonii strain Tokyo 01.</title>
        <authorList>
            <person name="Fukui M."/>
        </authorList>
    </citation>
    <scope>NUCLEOTIDE SEQUENCE [LARGE SCALE GENOMIC DNA]</scope>
    <source>
        <strain evidence="3">Tokyo 01</strain>
    </source>
</reference>
<gene>
    <name evidence="2" type="ORF">DENIS_4986</name>
</gene>